<evidence type="ECO:0000256" key="1">
    <source>
        <dbReference type="SAM" id="MobiDB-lite"/>
    </source>
</evidence>
<dbReference type="InterPro" id="IPR009071">
    <property type="entry name" value="HMG_box_dom"/>
</dbReference>
<comment type="caution">
    <text evidence="3">The sequence shown here is derived from an EMBL/GenBank/DDBJ whole genome shotgun (WGS) entry which is preliminary data.</text>
</comment>
<feature type="domain" description="HMG box" evidence="2">
    <location>
        <begin position="59"/>
        <end position="121"/>
    </location>
</feature>
<dbReference type="Proteomes" id="UP000265703">
    <property type="component" value="Unassembled WGS sequence"/>
</dbReference>
<keyword evidence="4" id="KW-1185">Reference proteome</keyword>
<dbReference type="InterPro" id="IPR036910">
    <property type="entry name" value="HMG_box_dom_sf"/>
</dbReference>
<gene>
    <name evidence="3" type="ORF">C1645_741759</name>
</gene>
<dbReference type="Pfam" id="PF00505">
    <property type="entry name" value="HMG_box"/>
    <property type="match status" value="1"/>
</dbReference>
<dbReference type="AlphaFoldDB" id="A0A397SQU9"/>
<accession>A0A397SQU9</accession>
<dbReference type="SUPFAM" id="SSF47095">
    <property type="entry name" value="HMG-box"/>
    <property type="match status" value="1"/>
</dbReference>
<organism evidence="3 4">
    <name type="scientific">Glomus cerebriforme</name>
    <dbReference type="NCBI Taxonomy" id="658196"/>
    <lineage>
        <taxon>Eukaryota</taxon>
        <taxon>Fungi</taxon>
        <taxon>Fungi incertae sedis</taxon>
        <taxon>Mucoromycota</taxon>
        <taxon>Glomeromycotina</taxon>
        <taxon>Glomeromycetes</taxon>
        <taxon>Glomerales</taxon>
        <taxon>Glomeraceae</taxon>
        <taxon>Glomus</taxon>
    </lineage>
</organism>
<dbReference type="OrthoDB" id="6247875at2759"/>
<feature type="compositionally biased region" description="Low complexity" evidence="1">
    <location>
        <begin position="137"/>
        <end position="173"/>
    </location>
</feature>
<reference evidence="3 4" key="1">
    <citation type="submission" date="2018-06" db="EMBL/GenBank/DDBJ databases">
        <title>Comparative genomics reveals the genomic features of Rhizophagus irregularis, R. cerebriforme, R. diaphanum and Gigaspora rosea, and their symbiotic lifestyle signature.</title>
        <authorList>
            <person name="Morin E."/>
            <person name="San Clemente H."/>
            <person name="Chen E.C.H."/>
            <person name="De La Providencia I."/>
            <person name="Hainaut M."/>
            <person name="Kuo A."/>
            <person name="Kohler A."/>
            <person name="Murat C."/>
            <person name="Tang N."/>
            <person name="Roy S."/>
            <person name="Loubradou J."/>
            <person name="Henrissat B."/>
            <person name="Grigoriev I.V."/>
            <person name="Corradi N."/>
            <person name="Roux C."/>
            <person name="Martin F.M."/>
        </authorList>
    </citation>
    <scope>NUCLEOTIDE SEQUENCE [LARGE SCALE GENOMIC DNA]</scope>
    <source>
        <strain evidence="3 4">DAOM 227022</strain>
    </source>
</reference>
<protein>
    <recommendedName>
        <fullName evidence="2">HMG box domain-containing protein</fullName>
    </recommendedName>
</protein>
<proteinExistence type="predicted"/>
<evidence type="ECO:0000313" key="3">
    <source>
        <dbReference type="EMBL" id="RIA85221.1"/>
    </source>
</evidence>
<evidence type="ECO:0000313" key="4">
    <source>
        <dbReference type="Proteomes" id="UP000265703"/>
    </source>
</evidence>
<feature type="region of interest" description="Disordered" evidence="1">
    <location>
        <begin position="122"/>
        <end position="176"/>
    </location>
</feature>
<evidence type="ECO:0000259" key="2">
    <source>
        <dbReference type="Pfam" id="PF00505"/>
    </source>
</evidence>
<dbReference type="EMBL" id="QKYT01000439">
    <property type="protein sequence ID" value="RIA85221.1"/>
    <property type="molecule type" value="Genomic_DNA"/>
</dbReference>
<dbReference type="Gene3D" id="1.10.30.10">
    <property type="entry name" value="High mobility group box domain"/>
    <property type="match status" value="1"/>
</dbReference>
<sequence length="292" mass="33834">MSSFNGNNDAQGEARFVYEQTNLIDCTTREAIQNLSIRTFPPPINPEDLIAQRKNGEVPSRSPNAFLIYRRVVVKELQAQNYAYKMTDVSSMASKFWKLEPDYVKQAYLRIAGEAKNMLTKTRHKSLNFSRRKWRNQNHNNNNNNNKNNNNTRTPKTKKSSTSQSPPKKQPTTINTPQFTQSFTQEPKHQPKHQFVQPSNIFQNTIDTIEEEHQFISPSFAVRMEDVDYLFAHQSPVSDVLVYSDEESSTSTDVGIDDTFEKMTILSYKLFMINWHAQLFYNDIITNNGLMM</sequence>
<feature type="compositionally biased region" description="Basic residues" evidence="1">
    <location>
        <begin position="122"/>
        <end position="136"/>
    </location>
</feature>
<name>A0A397SQU9_9GLOM</name>